<proteinExistence type="predicted"/>
<dbReference type="EMBL" id="JAINUF010000004">
    <property type="protein sequence ID" value="KAJ8363426.1"/>
    <property type="molecule type" value="Genomic_DNA"/>
</dbReference>
<reference evidence="3" key="1">
    <citation type="journal article" date="2023" name="Science">
        <title>Genome structures resolve the early diversification of teleost fishes.</title>
        <authorList>
            <person name="Parey E."/>
            <person name="Louis A."/>
            <person name="Montfort J."/>
            <person name="Bouchez O."/>
            <person name="Roques C."/>
            <person name="Iampietro C."/>
            <person name="Lluch J."/>
            <person name="Castinel A."/>
            <person name="Donnadieu C."/>
            <person name="Desvignes T."/>
            <person name="Floi Bucao C."/>
            <person name="Jouanno E."/>
            <person name="Wen M."/>
            <person name="Mejri S."/>
            <person name="Dirks R."/>
            <person name="Jansen H."/>
            <person name="Henkel C."/>
            <person name="Chen W.J."/>
            <person name="Zahm M."/>
            <person name="Cabau C."/>
            <person name="Klopp C."/>
            <person name="Thompson A.W."/>
            <person name="Robinson-Rechavi M."/>
            <person name="Braasch I."/>
            <person name="Lecointre G."/>
            <person name="Bobe J."/>
            <person name="Postlethwait J.H."/>
            <person name="Berthelot C."/>
            <person name="Roest Crollius H."/>
            <person name="Guiguen Y."/>
        </authorList>
    </citation>
    <scope>NUCLEOTIDE SEQUENCE</scope>
    <source>
        <strain evidence="3">WJC10195</strain>
    </source>
</reference>
<evidence type="ECO:0000256" key="2">
    <source>
        <dbReference type="SAM" id="SignalP"/>
    </source>
</evidence>
<organism evidence="3 4">
    <name type="scientific">Synaphobranchus kaupii</name>
    <name type="common">Kaup's arrowtooth eel</name>
    <dbReference type="NCBI Taxonomy" id="118154"/>
    <lineage>
        <taxon>Eukaryota</taxon>
        <taxon>Metazoa</taxon>
        <taxon>Chordata</taxon>
        <taxon>Craniata</taxon>
        <taxon>Vertebrata</taxon>
        <taxon>Euteleostomi</taxon>
        <taxon>Actinopterygii</taxon>
        <taxon>Neopterygii</taxon>
        <taxon>Teleostei</taxon>
        <taxon>Anguilliformes</taxon>
        <taxon>Synaphobranchidae</taxon>
        <taxon>Synaphobranchus</taxon>
    </lineage>
</organism>
<dbReference type="Proteomes" id="UP001152622">
    <property type="component" value="Chromosome 4"/>
</dbReference>
<name>A0A9Q1J266_SYNKA</name>
<dbReference type="AlphaFoldDB" id="A0A9Q1J266"/>
<evidence type="ECO:0000313" key="3">
    <source>
        <dbReference type="EMBL" id="KAJ8363426.1"/>
    </source>
</evidence>
<sequence length="73" mass="7980">MAFCSRHTPCAWITIWALGPEVTALTPFAVMNTISPRCSDVQDQKQNAGVSNDMDAMRLPSGSGQRCKWPLLA</sequence>
<keyword evidence="2" id="KW-0732">Signal</keyword>
<comment type="caution">
    <text evidence="3">The sequence shown here is derived from an EMBL/GenBank/DDBJ whole genome shotgun (WGS) entry which is preliminary data.</text>
</comment>
<evidence type="ECO:0000313" key="4">
    <source>
        <dbReference type="Proteomes" id="UP001152622"/>
    </source>
</evidence>
<feature type="region of interest" description="Disordered" evidence="1">
    <location>
        <begin position="42"/>
        <end position="63"/>
    </location>
</feature>
<feature type="chain" id="PRO_5040159926" evidence="2">
    <location>
        <begin position="25"/>
        <end position="73"/>
    </location>
</feature>
<accession>A0A9Q1J266</accession>
<keyword evidence="4" id="KW-1185">Reference proteome</keyword>
<evidence type="ECO:0000256" key="1">
    <source>
        <dbReference type="SAM" id="MobiDB-lite"/>
    </source>
</evidence>
<protein>
    <submittedName>
        <fullName evidence="3">Uncharacterized protein</fullName>
    </submittedName>
</protein>
<gene>
    <name evidence="3" type="ORF">SKAU_G00122570</name>
</gene>
<feature type="signal peptide" evidence="2">
    <location>
        <begin position="1"/>
        <end position="24"/>
    </location>
</feature>